<dbReference type="InterPro" id="IPR036465">
    <property type="entry name" value="vWFA_dom_sf"/>
</dbReference>
<dbReference type="Proteomes" id="UP001164746">
    <property type="component" value="Chromosome 9"/>
</dbReference>
<name>A0ABY7EXF1_MYAAR</name>
<dbReference type="PANTHER" id="PTHR45751:SF11">
    <property type="entry name" value="COPINE FAMILY PROTEIN 2"/>
    <property type="match status" value="1"/>
</dbReference>
<dbReference type="PANTHER" id="PTHR45751">
    <property type="entry name" value="COPINE FAMILY PROTEIN 1"/>
    <property type="match status" value="1"/>
</dbReference>
<evidence type="ECO:0000313" key="3">
    <source>
        <dbReference type="EMBL" id="WAR14630.1"/>
    </source>
</evidence>
<keyword evidence="1" id="KW-1133">Transmembrane helix</keyword>
<dbReference type="InterPro" id="IPR010734">
    <property type="entry name" value="Copine_C"/>
</dbReference>
<evidence type="ECO:0000313" key="4">
    <source>
        <dbReference type="Proteomes" id="UP001164746"/>
    </source>
</evidence>
<keyword evidence="1" id="KW-0812">Transmembrane</keyword>
<accession>A0ABY7EXF1</accession>
<proteinExistence type="predicted"/>
<dbReference type="InterPro" id="IPR052079">
    <property type="entry name" value="E3_ligase/Copine_domain"/>
</dbReference>
<keyword evidence="4" id="KW-1185">Reference proteome</keyword>
<organism evidence="3 4">
    <name type="scientific">Mya arenaria</name>
    <name type="common">Soft-shell clam</name>
    <dbReference type="NCBI Taxonomy" id="6604"/>
    <lineage>
        <taxon>Eukaryota</taxon>
        <taxon>Metazoa</taxon>
        <taxon>Spiralia</taxon>
        <taxon>Lophotrochozoa</taxon>
        <taxon>Mollusca</taxon>
        <taxon>Bivalvia</taxon>
        <taxon>Autobranchia</taxon>
        <taxon>Heteroconchia</taxon>
        <taxon>Euheterodonta</taxon>
        <taxon>Imparidentia</taxon>
        <taxon>Neoheterodontei</taxon>
        <taxon>Myida</taxon>
        <taxon>Myoidea</taxon>
        <taxon>Myidae</taxon>
        <taxon>Mya</taxon>
    </lineage>
</organism>
<sequence>MEAISLIIFGVILIMVYFLWGRGSSTGNSGTKQAGQRLYPDLSKQKGCSIFRMYGEGIDFTASNIHQGLKTFGGRSLHHLDMLNPNPYEKVISILGETLEPFDDDGLIPAFGFGDVSTKDRSVFPFLSEAYRGVASRVRLSGPTNFAPLIYRAIDIVRETRSYHILVIVADGQVTSEQATRAAIVEASKWPLSIILVGVGDGPWEQMEEFDDSIPARKFDNFQFVDFHRIMSVAKNPTAAFALSALMEVPDHVDVNVSASAKNSVDGMQPRPYSTIHVPAVHSTAAASHS</sequence>
<dbReference type="SUPFAM" id="SSF53300">
    <property type="entry name" value="vWA-like"/>
    <property type="match status" value="1"/>
</dbReference>
<dbReference type="EMBL" id="CP111020">
    <property type="protein sequence ID" value="WAR14630.1"/>
    <property type="molecule type" value="Genomic_DNA"/>
</dbReference>
<dbReference type="Pfam" id="PF07002">
    <property type="entry name" value="Copine"/>
    <property type="match status" value="1"/>
</dbReference>
<gene>
    <name evidence="3" type="ORF">MAR_004735</name>
</gene>
<evidence type="ECO:0000259" key="2">
    <source>
        <dbReference type="Pfam" id="PF07002"/>
    </source>
</evidence>
<evidence type="ECO:0000256" key="1">
    <source>
        <dbReference type="SAM" id="Phobius"/>
    </source>
</evidence>
<feature type="transmembrane region" description="Helical" evidence="1">
    <location>
        <begin position="6"/>
        <end position="23"/>
    </location>
</feature>
<keyword evidence="1" id="KW-0472">Membrane</keyword>
<feature type="domain" description="Copine C-terminal" evidence="2">
    <location>
        <begin position="76"/>
        <end position="255"/>
    </location>
</feature>
<protein>
    <submittedName>
        <fullName evidence="3">CPNA2-like protein</fullName>
    </submittedName>
</protein>
<reference evidence="3" key="1">
    <citation type="submission" date="2022-11" db="EMBL/GenBank/DDBJ databases">
        <title>Centuries of genome instability and evolution in soft-shell clam transmissible cancer (bioRxiv).</title>
        <authorList>
            <person name="Hart S.F.M."/>
            <person name="Yonemitsu M.A."/>
            <person name="Giersch R.M."/>
            <person name="Beal B.F."/>
            <person name="Arriagada G."/>
            <person name="Davis B.W."/>
            <person name="Ostrander E.A."/>
            <person name="Goff S.P."/>
            <person name="Metzger M.J."/>
        </authorList>
    </citation>
    <scope>NUCLEOTIDE SEQUENCE</scope>
    <source>
        <strain evidence="3">MELC-2E11</strain>
        <tissue evidence="3">Siphon/mantle</tissue>
    </source>
</reference>